<dbReference type="GO" id="GO:0005524">
    <property type="term" value="F:ATP binding"/>
    <property type="evidence" value="ECO:0007669"/>
    <property type="project" value="UniProtKB-UniRule"/>
</dbReference>
<evidence type="ECO:0000256" key="13">
    <source>
        <dbReference type="RuleBase" id="RU000304"/>
    </source>
</evidence>
<dbReference type="PANTHER" id="PTHR22984">
    <property type="entry name" value="SERINE/THREONINE-PROTEIN KINASE PIM"/>
    <property type="match status" value="1"/>
</dbReference>
<feature type="domain" description="Protein kinase" evidence="15">
    <location>
        <begin position="170"/>
        <end position="426"/>
    </location>
</feature>
<evidence type="ECO:0000256" key="12">
    <source>
        <dbReference type="PROSITE-ProRule" id="PRU10141"/>
    </source>
</evidence>
<evidence type="ECO:0000256" key="5">
    <source>
        <dbReference type="ARBA" id="ARBA00022741"/>
    </source>
</evidence>
<feature type="region of interest" description="Disordered" evidence="14">
    <location>
        <begin position="104"/>
        <end position="163"/>
    </location>
</feature>
<evidence type="ECO:0000256" key="1">
    <source>
        <dbReference type="ARBA" id="ARBA00005505"/>
    </source>
</evidence>
<keyword evidence="5 12" id="KW-0547">Nucleotide-binding</keyword>
<dbReference type="GO" id="GO:0004674">
    <property type="term" value="F:protein serine/threonine kinase activity"/>
    <property type="evidence" value="ECO:0007669"/>
    <property type="project" value="UniProtKB-KW"/>
</dbReference>
<dbReference type="EMBL" id="JADWDJ010000013">
    <property type="protein sequence ID" value="KAG5271369.1"/>
    <property type="molecule type" value="Genomic_DNA"/>
</dbReference>
<accession>A0AAV6G8F0</accession>
<dbReference type="Gene3D" id="1.10.510.10">
    <property type="entry name" value="Transferase(Phosphotransferase) domain 1"/>
    <property type="match status" value="1"/>
</dbReference>
<name>A0AAV6G8F0_9TELE</name>
<evidence type="ECO:0000256" key="8">
    <source>
        <dbReference type="ARBA" id="ARBA00047899"/>
    </source>
</evidence>
<dbReference type="SMART" id="SM00220">
    <property type="entry name" value="S_TKc"/>
    <property type="match status" value="1"/>
</dbReference>
<feature type="active site" description="Proton acceptor" evidence="10">
    <location>
        <position position="303"/>
    </location>
</feature>
<dbReference type="InterPro" id="IPR051138">
    <property type="entry name" value="PIM_Ser/Thr_kinase"/>
</dbReference>
<dbReference type="SUPFAM" id="SSF56112">
    <property type="entry name" value="Protein kinase-like (PK-like)"/>
    <property type="match status" value="1"/>
</dbReference>
<comment type="catalytic activity">
    <reaction evidence="9">
        <text>L-seryl-[protein] + ATP = O-phospho-L-seryl-[protein] + ADP + H(+)</text>
        <dbReference type="Rhea" id="RHEA:17989"/>
        <dbReference type="Rhea" id="RHEA-COMP:9863"/>
        <dbReference type="Rhea" id="RHEA-COMP:11604"/>
        <dbReference type="ChEBI" id="CHEBI:15378"/>
        <dbReference type="ChEBI" id="CHEBI:29999"/>
        <dbReference type="ChEBI" id="CHEBI:30616"/>
        <dbReference type="ChEBI" id="CHEBI:83421"/>
        <dbReference type="ChEBI" id="CHEBI:456216"/>
        <dbReference type="EC" id="2.7.11.1"/>
    </reaction>
</comment>
<evidence type="ECO:0000256" key="10">
    <source>
        <dbReference type="PIRSR" id="PIRSR037993-1"/>
    </source>
</evidence>
<feature type="compositionally biased region" description="Low complexity" evidence="14">
    <location>
        <begin position="139"/>
        <end position="154"/>
    </location>
</feature>
<dbReference type="InterPro" id="IPR008271">
    <property type="entry name" value="Ser/Thr_kinase_AS"/>
</dbReference>
<evidence type="ECO:0000256" key="3">
    <source>
        <dbReference type="ARBA" id="ARBA00022527"/>
    </source>
</evidence>
<dbReference type="PROSITE" id="PS00108">
    <property type="entry name" value="PROTEIN_KINASE_ST"/>
    <property type="match status" value="1"/>
</dbReference>
<evidence type="ECO:0000256" key="4">
    <source>
        <dbReference type="ARBA" id="ARBA00022679"/>
    </source>
</evidence>
<dbReference type="Gene3D" id="3.30.200.20">
    <property type="entry name" value="Phosphorylase Kinase, domain 1"/>
    <property type="match status" value="1"/>
</dbReference>
<proteinExistence type="inferred from homology"/>
<dbReference type="PANTHER" id="PTHR22984:SF11">
    <property type="entry name" value="AURORA KINASE-RELATED"/>
    <property type="match status" value="1"/>
</dbReference>
<feature type="region of interest" description="Disordered" evidence="14">
    <location>
        <begin position="1"/>
        <end position="64"/>
    </location>
</feature>
<keyword evidence="3 13" id="KW-0723">Serine/threonine-protein kinase</keyword>
<dbReference type="Proteomes" id="UP000823561">
    <property type="component" value="Chromosome 13"/>
</dbReference>
<comment type="caution">
    <text evidence="16">The sequence shown here is derived from an EMBL/GenBank/DDBJ whole genome shotgun (WGS) entry which is preliminary data.</text>
</comment>
<keyword evidence="17" id="KW-1185">Reference proteome</keyword>
<gene>
    <name evidence="16" type="ORF">AALO_G00178930</name>
</gene>
<evidence type="ECO:0000313" key="17">
    <source>
        <dbReference type="Proteomes" id="UP000823561"/>
    </source>
</evidence>
<feature type="compositionally biased region" description="Low complexity" evidence="14">
    <location>
        <begin position="36"/>
        <end position="52"/>
    </location>
</feature>
<evidence type="ECO:0000256" key="11">
    <source>
        <dbReference type="PIRSR" id="PIRSR037993-2"/>
    </source>
</evidence>
<dbReference type="InterPro" id="IPR017441">
    <property type="entry name" value="Protein_kinase_ATP_BS"/>
</dbReference>
<reference evidence="16" key="1">
    <citation type="submission" date="2020-10" db="EMBL/GenBank/DDBJ databases">
        <title>Chromosome-scale genome assembly of the Allis shad, Alosa alosa.</title>
        <authorList>
            <person name="Margot Z."/>
            <person name="Christophe K."/>
            <person name="Cabau C."/>
            <person name="Louis A."/>
            <person name="Berthelot C."/>
            <person name="Parey E."/>
            <person name="Roest Crollius H."/>
            <person name="Montfort J."/>
            <person name="Robinson-Rechavi M."/>
            <person name="Bucao C."/>
            <person name="Bouchez O."/>
            <person name="Gislard M."/>
            <person name="Lluch J."/>
            <person name="Milhes M."/>
            <person name="Lampietro C."/>
            <person name="Lopez Roques C."/>
            <person name="Donnadieu C."/>
            <person name="Braasch I."/>
            <person name="Desvignes T."/>
            <person name="Postlethwait J."/>
            <person name="Bobe J."/>
            <person name="Guiguen Y."/>
        </authorList>
    </citation>
    <scope>NUCLEOTIDE SEQUENCE</scope>
    <source>
        <strain evidence="16">M-15738</strain>
        <tissue evidence="16">Blood</tissue>
    </source>
</reference>
<evidence type="ECO:0000259" key="15">
    <source>
        <dbReference type="PROSITE" id="PS50011"/>
    </source>
</evidence>
<evidence type="ECO:0000313" key="16">
    <source>
        <dbReference type="EMBL" id="KAG5271369.1"/>
    </source>
</evidence>
<dbReference type="Pfam" id="PF00069">
    <property type="entry name" value="Pkinase"/>
    <property type="match status" value="1"/>
</dbReference>
<dbReference type="InterPro" id="IPR011009">
    <property type="entry name" value="Kinase-like_dom_sf"/>
</dbReference>
<sequence length="427" mass="47812">MTSASDNNEPHKGQKSSRGKRKRSQNSRPSMRRLALRCSSSCSSTTHSQARSPGGARLTPQTLYEGALRRMQRCPAMPSKMEGQRYCLRRSQPADLAQSLAEALTPKPCPGDEMPGPSKRIVPLKDEHRPKKRRKSARPQQSSEQPESTESSEPVRPAKAPRKARLERLYQKGPLLGKGGYGSVFSGVRKSDGLPVAIKFVSKLQAEEEIELPEFEGPLPLEVALMKRVCAVPESAHILHMLDWFNLQTQYALVLERPEPCQDLLAFCLDRGGRVDEGLARQVMTQLVGALIHCTCRGVLHRDVKPENILIHTDTHAIKLFDFGCGDLWKSTAYKEFAGTLDYIPPEWFLRGKYHAGPATVWSVGVTLHSILSGFLPFGSPRQIIKGRLRLDDDLSQECRDLICWCLSPKATDRPTLEQIQLHPWLQ</sequence>
<feature type="binding site" evidence="11">
    <location>
        <position position="256"/>
    </location>
    <ligand>
        <name>ATP</name>
        <dbReference type="ChEBI" id="CHEBI:30616"/>
    </ligand>
</feature>
<evidence type="ECO:0000256" key="9">
    <source>
        <dbReference type="ARBA" id="ARBA00048679"/>
    </source>
</evidence>
<comment type="similarity">
    <text evidence="1">Belongs to the protein kinase superfamily. CAMK Ser/Thr protein kinase family. PIM subfamily.</text>
</comment>
<dbReference type="GO" id="GO:0043066">
    <property type="term" value="P:negative regulation of apoptotic process"/>
    <property type="evidence" value="ECO:0007669"/>
    <property type="project" value="InterPro"/>
</dbReference>
<feature type="compositionally biased region" description="Basic residues" evidence="14">
    <location>
        <begin position="13"/>
        <end position="35"/>
    </location>
</feature>
<evidence type="ECO:0000256" key="2">
    <source>
        <dbReference type="ARBA" id="ARBA00012513"/>
    </source>
</evidence>
<evidence type="ECO:0000256" key="7">
    <source>
        <dbReference type="ARBA" id="ARBA00022840"/>
    </source>
</evidence>
<feature type="binding site" evidence="11">
    <location>
        <position position="263"/>
    </location>
    <ligand>
        <name>ATP</name>
        <dbReference type="ChEBI" id="CHEBI:30616"/>
    </ligand>
</feature>
<evidence type="ECO:0000256" key="6">
    <source>
        <dbReference type="ARBA" id="ARBA00022777"/>
    </source>
</evidence>
<evidence type="ECO:0000256" key="14">
    <source>
        <dbReference type="SAM" id="MobiDB-lite"/>
    </source>
</evidence>
<comment type="catalytic activity">
    <reaction evidence="8">
        <text>L-threonyl-[protein] + ATP = O-phospho-L-threonyl-[protein] + ADP + H(+)</text>
        <dbReference type="Rhea" id="RHEA:46608"/>
        <dbReference type="Rhea" id="RHEA-COMP:11060"/>
        <dbReference type="Rhea" id="RHEA-COMP:11605"/>
        <dbReference type="ChEBI" id="CHEBI:15378"/>
        <dbReference type="ChEBI" id="CHEBI:30013"/>
        <dbReference type="ChEBI" id="CHEBI:30616"/>
        <dbReference type="ChEBI" id="CHEBI:61977"/>
        <dbReference type="ChEBI" id="CHEBI:456216"/>
        <dbReference type="EC" id="2.7.11.1"/>
    </reaction>
</comment>
<keyword evidence="6" id="KW-0418">Kinase</keyword>
<dbReference type="AlphaFoldDB" id="A0AAV6G8F0"/>
<feature type="binding site" evidence="11">
    <location>
        <begin position="176"/>
        <end position="184"/>
    </location>
    <ligand>
        <name>ATP</name>
        <dbReference type="ChEBI" id="CHEBI:30616"/>
    </ligand>
</feature>
<dbReference type="GO" id="GO:0007346">
    <property type="term" value="P:regulation of mitotic cell cycle"/>
    <property type="evidence" value="ECO:0007669"/>
    <property type="project" value="TreeGrafter"/>
</dbReference>
<organism evidence="16 17">
    <name type="scientific">Alosa alosa</name>
    <name type="common">allis shad</name>
    <dbReference type="NCBI Taxonomy" id="278164"/>
    <lineage>
        <taxon>Eukaryota</taxon>
        <taxon>Metazoa</taxon>
        <taxon>Chordata</taxon>
        <taxon>Craniata</taxon>
        <taxon>Vertebrata</taxon>
        <taxon>Euteleostomi</taxon>
        <taxon>Actinopterygii</taxon>
        <taxon>Neopterygii</taxon>
        <taxon>Teleostei</taxon>
        <taxon>Clupei</taxon>
        <taxon>Clupeiformes</taxon>
        <taxon>Clupeoidei</taxon>
        <taxon>Clupeidae</taxon>
        <taxon>Alosa</taxon>
    </lineage>
</organism>
<dbReference type="InterPro" id="IPR000719">
    <property type="entry name" value="Prot_kinase_dom"/>
</dbReference>
<dbReference type="GO" id="GO:0005737">
    <property type="term" value="C:cytoplasm"/>
    <property type="evidence" value="ECO:0007669"/>
    <property type="project" value="TreeGrafter"/>
</dbReference>
<keyword evidence="4" id="KW-0808">Transferase</keyword>
<keyword evidence="7 11" id="KW-0067">ATP-binding</keyword>
<dbReference type="PROSITE" id="PS00107">
    <property type="entry name" value="PROTEIN_KINASE_ATP"/>
    <property type="match status" value="1"/>
</dbReference>
<protein>
    <recommendedName>
        <fullName evidence="2">non-specific serine/threonine protein kinase</fullName>
        <ecNumber evidence="2">2.7.11.1</ecNumber>
    </recommendedName>
</protein>
<feature type="binding site" evidence="11 12">
    <location>
        <position position="199"/>
    </location>
    <ligand>
        <name>ATP</name>
        <dbReference type="ChEBI" id="CHEBI:30616"/>
    </ligand>
</feature>
<dbReference type="EC" id="2.7.11.1" evidence="2"/>
<dbReference type="PROSITE" id="PS50011">
    <property type="entry name" value="PROTEIN_KINASE_DOM"/>
    <property type="match status" value="1"/>
</dbReference>